<dbReference type="Proteomes" id="UP000324897">
    <property type="component" value="Unassembled WGS sequence"/>
</dbReference>
<organism evidence="1 2">
    <name type="scientific">Eragrostis curvula</name>
    <name type="common">weeping love grass</name>
    <dbReference type="NCBI Taxonomy" id="38414"/>
    <lineage>
        <taxon>Eukaryota</taxon>
        <taxon>Viridiplantae</taxon>
        <taxon>Streptophyta</taxon>
        <taxon>Embryophyta</taxon>
        <taxon>Tracheophyta</taxon>
        <taxon>Spermatophyta</taxon>
        <taxon>Magnoliopsida</taxon>
        <taxon>Liliopsida</taxon>
        <taxon>Poales</taxon>
        <taxon>Poaceae</taxon>
        <taxon>PACMAD clade</taxon>
        <taxon>Chloridoideae</taxon>
        <taxon>Eragrostideae</taxon>
        <taxon>Eragrostidinae</taxon>
        <taxon>Eragrostis</taxon>
    </lineage>
</organism>
<dbReference type="AlphaFoldDB" id="A0A5J9SPU5"/>
<protein>
    <submittedName>
        <fullName evidence="1">Uncharacterized protein</fullName>
    </submittedName>
</protein>
<proteinExistence type="predicted"/>
<reference evidence="1 2" key="1">
    <citation type="journal article" date="2019" name="Sci. Rep.">
        <title>A high-quality genome of Eragrostis curvula grass provides insights into Poaceae evolution and supports new strategies to enhance forage quality.</title>
        <authorList>
            <person name="Carballo J."/>
            <person name="Santos B.A.C.M."/>
            <person name="Zappacosta D."/>
            <person name="Garbus I."/>
            <person name="Selva J.P."/>
            <person name="Gallo C.A."/>
            <person name="Diaz A."/>
            <person name="Albertini E."/>
            <person name="Caccamo M."/>
            <person name="Echenique V."/>
        </authorList>
    </citation>
    <scope>NUCLEOTIDE SEQUENCE [LARGE SCALE GENOMIC DNA]</scope>
    <source>
        <strain evidence="2">cv. Victoria</strain>
        <tissue evidence="1">Leaf</tissue>
    </source>
</reference>
<accession>A0A5J9SPU5</accession>
<comment type="caution">
    <text evidence="1">The sequence shown here is derived from an EMBL/GenBank/DDBJ whole genome shotgun (WGS) entry which is preliminary data.</text>
</comment>
<evidence type="ECO:0000313" key="1">
    <source>
        <dbReference type="EMBL" id="TVU01028.1"/>
    </source>
</evidence>
<sequence>MEIEKLFPRSFCTSKYVIPYFMAWPPSLVGNYGSFARWQTDFTPLIATMFHGRASTRPLVMKSPNQSYPTTIGALGQDRLLEIFLSFPSLVTVIRVNVTVGQVASATIPLKFCRDPRWR</sequence>
<feature type="non-terminal residue" evidence="1">
    <location>
        <position position="1"/>
    </location>
</feature>
<dbReference type="Gramene" id="TVU01028">
    <property type="protein sequence ID" value="TVU01028"/>
    <property type="gene ID" value="EJB05_53547"/>
</dbReference>
<name>A0A5J9SPU5_9POAL</name>
<dbReference type="EMBL" id="RWGY01000504">
    <property type="protein sequence ID" value="TVU01028.1"/>
    <property type="molecule type" value="Genomic_DNA"/>
</dbReference>
<gene>
    <name evidence="1" type="ORF">EJB05_53547</name>
</gene>
<keyword evidence="2" id="KW-1185">Reference proteome</keyword>
<evidence type="ECO:0000313" key="2">
    <source>
        <dbReference type="Proteomes" id="UP000324897"/>
    </source>
</evidence>